<evidence type="ECO:0000313" key="4">
    <source>
        <dbReference type="EMBL" id="PHY94725.1"/>
    </source>
</evidence>
<evidence type="ECO:0000256" key="1">
    <source>
        <dbReference type="SAM" id="MobiDB-lite"/>
    </source>
</evidence>
<feature type="compositionally biased region" description="Low complexity" evidence="1">
    <location>
        <begin position="216"/>
        <end position="225"/>
    </location>
</feature>
<dbReference type="RefSeq" id="WP_099540751.1">
    <property type="nucleotide sequence ID" value="NZ_PEBQ01000074.1"/>
</dbReference>
<keyword evidence="5" id="KW-1185">Reference proteome</keyword>
<protein>
    <recommendedName>
        <fullName evidence="3">Toxin co-regulated pilus biosynthesis protein Q C-terminal domain-containing protein</fullName>
    </recommendedName>
</protein>
<dbReference type="InterPro" id="IPR018927">
    <property type="entry name" value="Pilus_synth_Q_C"/>
</dbReference>
<sequence length="326" mass="34461">MGLNGKLLAFSLFVSTAIYAPLNSSQAFARSSGSHGFGHSVPLYDAIKLIVPSGYNIAITGGVDPSDKVSWTGSADWRQTLNSIHSESGADYGFNVSGYEVSVRNLNAAADSASGPATSASSSYSPSKSQPIVFGGSAAIRAPGVTFLTAPPSPPPISSPTPIIQPSNKPYAVAATQAPQKPIDLRASSSSLAHQVDSPSLSPINPSGGEDYSPDGSSTGSSKSTEMADNNSSPSQIWHATGGKYLSDIIEEWGEKAGWQVVYDTRMLYEVSADSDFEGTFPHAAWTMIHQIQQQIKMAGAEKPFPDIYFWKNRTAVIVTHRGLQD</sequence>
<dbReference type="Pfam" id="PF10671">
    <property type="entry name" value="TcpQ"/>
    <property type="match status" value="1"/>
</dbReference>
<accession>A0A2G4RGB1</accession>
<dbReference type="OrthoDB" id="8455663at2"/>
<feature type="region of interest" description="Disordered" evidence="1">
    <location>
        <begin position="146"/>
        <end position="166"/>
    </location>
</feature>
<proteinExistence type="predicted"/>
<gene>
    <name evidence="4" type="ORF">CSR02_04710</name>
</gene>
<keyword evidence="2" id="KW-0732">Signal</keyword>
<comment type="caution">
    <text evidence="4">The sequence shown here is derived from an EMBL/GenBank/DDBJ whole genome shotgun (WGS) entry which is preliminary data.</text>
</comment>
<feature type="signal peptide" evidence="2">
    <location>
        <begin position="1"/>
        <end position="20"/>
    </location>
</feature>
<dbReference type="AlphaFoldDB" id="A0A2G4RGB1"/>
<name>A0A2G4RGB1_9PROT</name>
<feature type="domain" description="Toxin co-regulated pilus biosynthesis protein Q C-terminal" evidence="3">
    <location>
        <begin position="236"/>
        <end position="319"/>
    </location>
</feature>
<organism evidence="4 5">
    <name type="scientific">Acetobacter pomorum</name>
    <dbReference type="NCBI Taxonomy" id="65959"/>
    <lineage>
        <taxon>Bacteria</taxon>
        <taxon>Pseudomonadati</taxon>
        <taxon>Pseudomonadota</taxon>
        <taxon>Alphaproteobacteria</taxon>
        <taxon>Acetobacterales</taxon>
        <taxon>Acetobacteraceae</taxon>
        <taxon>Acetobacter</taxon>
    </lineage>
</organism>
<feature type="compositionally biased region" description="Polar residues" evidence="1">
    <location>
        <begin position="187"/>
        <end position="205"/>
    </location>
</feature>
<feature type="chain" id="PRO_5013935556" description="Toxin co-regulated pilus biosynthesis protein Q C-terminal domain-containing protein" evidence="2">
    <location>
        <begin position="21"/>
        <end position="326"/>
    </location>
</feature>
<evidence type="ECO:0000256" key="2">
    <source>
        <dbReference type="SAM" id="SignalP"/>
    </source>
</evidence>
<feature type="region of interest" description="Disordered" evidence="1">
    <location>
        <begin position="187"/>
        <end position="237"/>
    </location>
</feature>
<feature type="compositionally biased region" description="Polar residues" evidence="1">
    <location>
        <begin position="227"/>
        <end position="237"/>
    </location>
</feature>
<reference evidence="4 5" key="1">
    <citation type="submission" date="2017-10" db="EMBL/GenBank/DDBJ databases">
        <title>Genomic analysis of the genus Acetobacter.</title>
        <authorList>
            <person name="Kim K.H."/>
            <person name="Chun B.H."/>
            <person name="Son A.R."/>
            <person name="Jeon C.O."/>
        </authorList>
    </citation>
    <scope>NUCLEOTIDE SEQUENCE [LARGE SCALE GENOMIC DNA]</scope>
    <source>
        <strain evidence="4 5">LHT 2458</strain>
    </source>
</reference>
<dbReference type="EMBL" id="PEBQ01000074">
    <property type="protein sequence ID" value="PHY94725.1"/>
    <property type="molecule type" value="Genomic_DNA"/>
</dbReference>
<dbReference type="Proteomes" id="UP000228751">
    <property type="component" value="Unassembled WGS sequence"/>
</dbReference>
<evidence type="ECO:0000313" key="5">
    <source>
        <dbReference type="Proteomes" id="UP000228751"/>
    </source>
</evidence>
<evidence type="ECO:0000259" key="3">
    <source>
        <dbReference type="Pfam" id="PF10671"/>
    </source>
</evidence>